<dbReference type="InterPro" id="IPR001130">
    <property type="entry name" value="TatD-like"/>
</dbReference>
<proteinExistence type="predicted"/>
<reference evidence="2" key="2">
    <citation type="journal article" date="2022" name="Sci. Total Environ.">
        <title>Prevalence, transmission, and molecular epidemiology of tet(X)-positive bacteria among humans, animals, and environmental niches in China: An epidemiological, and genomic-based study.</title>
        <authorList>
            <person name="Dong N."/>
            <person name="Zeng Y."/>
            <person name="Cai C."/>
            <person name="Sun C."/>
            <person name="Lu J."/>
            <person name="Liu C."/>
            <person name="Zhou H."/>
            <person name="Sun Q."/>
            <person name="Shu L."/>
            <person name="Wang H."/>
            <person name="Wang Y."/>
            <person name="Wang S."/>
            <person name="Wu C."/>
            <person name="Chan E.W."/>
            <person name="Chen G."/>
            <person name="Shen Z."/>
            <person name="Chen S."/>
            <person name="Zhang R."/>
        </authorList>
    </citation>
    <scope>NUCLEOTIDE SEQUENCE</scope>
    <source>
        <strain evidence="2">R655-4</strain>
    </source>
</reference>
<feature type="binding site" evidence="1">
    <location>
        <position position="105"/>
    </location>
    <ligand>
        <name>a divalent metal cation</name>
        <dbReference type="ChEBI" id="CHEBI:60240"/>
        <label>2</label>
    </ligand>
</feature>
<dbReference type="PANTHER" id="PTHR46124:SF2">
    <property type="entry name" value="D-AMINOACYL-TRNA DEACYLASE"/>
    <property type="match status" value="1"/>
</dbReference>
<organism evidence="2 3">
    <name type="scientific">Empedobacter brevis</name>
    <dbReference type="NCBI Taxonomy" id="247"/>
    <lineage>
        <taxon>Bacteria</taxon>
        <taxon>Pseudomonadati</taxon>
        <taxon>Bacteroidota</taxon>
        <taxon>Flavobacteriia</taxon>
        <taxon>Flavobacteriales</taxon>
        <taxon>Weeksellaceae</taxon>
        <taxon>Empedobacter</taxon>
    </lineage>
</organism>
<dbReference type="AlphaFoldDB" id="A0AAJ1QHG3"/>
<evidence type="ECO:0000313" key="3">
    <source>
        <dbReference type="Proteomes" id="UP001170959"/>
    </source>
</evidence>
<comment type="caution">
    <text evidence="2">The sequence shown here is derived from an EMBL/GenBank/DDBJ whole genome shotgun (WGS) entry which is preliminary data.</text>
</comment>
<keyword evidence="1" id="KW-0479">Metal-binding</keyword>
<dbReference type="GO" id="GO:0016788">
    <property type="term" value="F:hydrolase activity, acting on ester bonds"/>
    <property type="evidence" value="ECO:0007669"/>
    <property type="project" value="InterPro"/>
</dbReference>
<dbReference type="PANTHER" id="PTHR46124">
    <property type="entry name" value="D-AMINOACYL-TRNA DEACYLASE"/>
    <property type="match status" value="1"/>
</dbReference>
<feature type="binding site" evidence="1">
    <location>
        <position position="177"/>
    </location>
    <ligand>
        <name>a divalent metal cation</name>
        <dbReference type="ChEBI" id="CHEBI:60240"/>
        <label>1</label>
    </ligand>
</feature>
<feature type="binding site" evidence="1">
    <location>
        <position position="70"/>
    </location>
    <ligand>
        <name>a divalent metal cation</name>
        <dbReference type="ChEBI" id="CHEBI:60240"/>
        <label>1</label>
    </ligand>
</feature>
<evidence type="ECO:0000256" key="1">
    <source>
        <dbReference type="PIRSR" id="PIRSR005902-1"/>
    </source>
</evidence>
<protein>
    <submittedName>
        <fullName evidence="2">TatD family hydrolase</fullName>
    </submittedName>
</protein>
<reference evidence="2" key="1">
    <citation type="submission" date="2020-06" db="EMBL/GenBank/DDBJ databases">
        <authorList>
            <person name="Dong N."/>
        </authorList>
    </citation>
    <scope>NUCLEOTIDE SEQUENCE</scope>
    <source>
        <strain evidence="2">R655-4</strain>
    </source>
</reference>
<dbReference type="Gene3D" id="3.20.20.140">
    <property type="entry name" value="Metal-dependent hydrolases"/>
    <property type="match status" value="1"/>
</dbReference>
<dbReference type="SUPFAM" id="SSF51556">
    <property type="entry name" value="Metallo-dependent hydrolases"/>
    <property type="match status" value="1"/>
</dbReference>
<accession>A0AAJ1QHG3</accession>
<evidence type="ECO:0000313" key="2">
    <source>
        <dbReference type="EMBL" id="MDM1074103.1"/>
    </source>
</evidence>
<dbReference type="Pfam" id="PF01026">
    <property type="entry name" value="TatD_DNase"/>
    <property type="match status" value="1"/>
</dbReference>
<keyword evidence="2" id="KW-0378">Hydrolase</keyword>
<gene>
    <name evidence="2" type="ORF">HX001_16585</name>
</gene>
<dbReference type="InterPro" id="IPR032466">
    <property type="entry name" value="Metal_Hydrolase"/>
</dbReference>
<dbReference type="EMBL" id="JACAGJ010000011">
    <property type="protein sequence ID" value="MDM1074103.1"/>
    <property type="molecule type" value="Genomic_DNA"/>
</dbReference>
<name>A0AAJ1QHG3_9FLAO</name>
<dbReference type="PIRSF" id="PIRSF005902">
    <property type="entry name" value="DNase_TatD"/>
    <property type="match status" value="1"/>
</dbReference>
<sequence length="220" mass="25544">MMFLNTHTHHLTLKSDVLELYNQFPKKLNHEAKLFSIGIHPAYINTSSIQEEIEIIQQSLTHQNCLAIGEIGLDKLCETNFELQISVFEQQLKIAEQYRFPVIIHSVRAYQEILQIRKKLKLSVPFIFHGFNKNEQLLNQIIAQNCFASFGKNLLSNKNLQIIFANLSADQFFLENDASEISIQEIYAFAADLRKISIEELQLQQAENWNTIFGYEIQLK</sequence>
<feature type="binding site" evidence="1">
    <location>
        <position position="129"/>
    </location>
    <ligand>
        <name>a divalent metal cation</name>
        <dbReference type="ChEBI" id="CHEBI:60240"/>
        <label>2</label>
    </ligand>
</feature>
<dbReference type="GO" id="GO:0046872">
    <property type="term" value="F:metal ion binding"/>
    <property type="evidence" value="ECO:0007669"/>
    <property type="project" value="UniProtKB-KW"/>
</dbReference>
<dbReference type="Proteomes" id="UP001170959">
    <property type="component" value="Unassembled WGS sequence"/>
</dbReference>